<feature type="compositionally biased region" description="Polar residues" evidence="1">
    <location>
        <begin position="22"/>
        <end position="50"/>
    </location>
</feature>
<evidence type="ECO:0000313" key="3">
    <source>
        <dbReference type="Proteomes" id="UP000789831"/>
    </source>
</evidence>
<feature type="region of interest" description="Disordered" evidence="1">
    <location>
        <begin position="97"/>
        <end position="144"/>
    </location>
</feature>
<dbReference type="AlphaFoldDB" id="A0A9N9G5B8"/>
<dbReference type="Gene3D" id="1.10.287.2170">
    <property type="match status" value="1"/>
</dbReference>
<feature type="region of interest" description="Disordered" evidence="1">
    <location>
        <begin position="1"/>
        <end position="57"/>
    </location>
</feature>
<gene>
    <name evidence="2" type="ORF">AGERDE_LOCUS8197</name>
</gene>
<comment type="caution">
    <text evidence="2">The sequence shown here is derived from an EMBL/GenBank/DDBJ whole genome shotgun (WGS) entry which is preliminary data.</text>
</comment>
<sequence>MSPLKHCDDEPPSEGLHKAFGNDQQFTQKARTDRGSLTTLSKTRNYQSRRSGGYPKEPIRLVILGSDVCTNDSEAEELAEDLLAIVTVFVARHNELRSAANRRRRDTTQEIQEGSEETSSRQGTTHLPLSHPAGVAETQKMDENSTMSIQLMPYHG</sequence>
<dbReference type="Proteomes" id="UP000789831">
    <property type="component" value="Unassembled WGS sequence"/>
</dbReference>
<evidence type="ECO:0000256" key="1">
    <source>
        <dbReference type="SAM" id="MobiDB-lite"/>
    </source>
</evidence>
<organism evidence="2 3">
    <name type="scientific">Ambispora gerdemannii</name>
    <dbReference type="NCBI Taxonomy" id="144530"/>
    <lineage>
        <taxon>Eukaryota</taxon>
        <taxon>Fungi</taxon>
        <taxon>Fungi incertae sedis</taxon>
        <taxon>Mucoromycota</taxon>
        <taxon>Glomeromycotina</taxon>
        <taxon>Glomeromycetes</taxon>
        <taxon>Archaeosporales</taxon>
        <taxon>Ambisporaceae</taxon>
        <taxon>Ambispora</taxon>
    </lineage>
</organism>
<name>A0A9N9G5B8_9GLOM</name>
<accession>A0A9N9G5B8</accession>
<evidence type="ECO:0000313" key="2">
    <source>
        <dbReference type="EMBL" id="CAG8582545.1"/>
    </source>
</evidence>
<reference evidence="2" key="1">
    <citation type="submission" date="2021-06" db="EMBL/GenBank/DDBJ databases">
        <authorList>
            <person name="Kallberg Y."/>
            <person name="Tangrot J."/>
            <person name="Rosling A."/>
        </authorList>
    </citation>
    <scope>NUCLEOTIDE SEQUENCE</scope>
    <source>
        <strain evidence="2">MT106</strain>
    </source>
</reference>
<dbReference type="EMBL" id="CAJVPL010001672">
    <property type="protein sequence ID" value="CAG8582545.1"/>
    <property type="molecule type" value="Genomic_DNA"/>
</dbReference>
<keyword evidence="3" id="KW-1185">Reference proteome</keyword>
<proteinExistence type="predicted"/>
<protein>
    <submittedName>
        <fullName evidence="2">70_t:CDS:1</fullName>
    </submittedName>
</protein>